<evidence type="ECO:0000313" key="2">
    <source>
        <dbReference type="EMBL" id="PSC02731.1"/>
    </source>
</evidence>
<evidence type="ECO:0000313" key="3">
    <source>
        <dbReference type="Proteomes" id="UP000239772"/>
    </source>
</evidence>
<evidence type="ECO:0000256" key="1">
    <source>
        <dbReference type="SAM" id="MobiDB-lite"/>
    </source>
</evidence>
<dbReference type="EMBL" id="PVZS01000040">
    <property type="protein sequence ID" value="PSC02731.1"/>
    <property type="molecule type" value="Genomic_DNA"/>
</dbReference>
<gene>
    <name evidence="2" type="ORF">SLNSH_22675</name>
</gene>
<organism evidence="2 3">
    <name type="scientific">Alsobacter soli</name>
    <dbReference type="NCBI Taxonomy" id="2109933"/>
    <lineage>
        <taxon>Bacteria</taxon>
        <taxon>Pseudomonadati</taxon>
        <taxon>Pseudomonadota</taxon>
        <taxon>Alphaproteobacteria</taxon>
        <taxon>Hyphomicrobiales</taxon>
        <taxon>Alsobacteraceae</taxon>
        <taxon>Alsobacter</taxon>
    </lineage>
</organism>
<proteinExistence type="predicted"/>
<reference evidence="3" key="1">
    <citation type="submission" date="2018-03" db="EMBL/GenBank/DDBJ databases">
        <authorList>
            <person name="Sun L."/>
            <person name="Liu H."/>
            <person name="Chen W."/>
            <person name="Huang K."/>
            <person name="Liu W."/>
            <person name="Gao X."/>
        </authorList>
    </citation>
    <scope>NUCLEOTIDE SEQUENCE [LARGE SCALE GENOMIC DNA]</scope>
    <source>
        <strain evidence="3">SH9</strain>
    </source>
</reference>
<protein>
    <submittedName>
        <fullName evidence="2">Uncharacterized protein</fullName>
    </submittedName>
</protein>
<feature type="region of interest" description="Disordered" evidence="1">
    <location>
        <begin position="1"/>
        <end position="46"/>
    </location>
</feature>
<dbReference type="AlphaFoldDB" id="A0A2T1HMB5"/>
<dbReference type="Proteomes" id="UP000239772">
    <property type="component" value="Unassembled WGS sequence"/>
</dbReference>
<dbReference type="RefSeq" id="WP_106340287.1">
    <property type="nucleotide sequence ID" value="NZ_PVZS01000040.1"/>
</dbReference>
<comment type="caution">
    <text evidence="2">The sequence shown here is derived from an EMBL/GenBank/DDBJ whole genome shotgun (WGS) entry which is preliminary data.</text>
</comment>
<keyword evidence="3" id="KW-1185">Reference proteome</keyword>
<sequence>MSQAVRPIAASKVPSGKRRSKGAPPQDAPPQDTPTQDGSSPEGLSEWELACADDAAAEAELQMIARRLAGQAGNWLRCPRGACRRRRTCCGPFPLACHPPRGPATEKEMEDLRKVLREHLAGLDGGREPGDFP</sequence>
<accession>A0A2T1HMB5</accession>
<name>A0A2T1HMB5_9HYPH</name>